<feature type="compositionally biased region" description="Low complexity" evidence="1">
    <location>
        <begin position="76"/>
        <end position="88"/>
    </location>
</feature>
<feature type="compositionally biased region" description="Basic and acidic residues" evidence="1">
    <location>
        <begin position="99"/>
        <end position="116"/>
    </location>
</feature>
<evidence type="ECO:0000313" key="2">
    <source>
        <dbReference type="EMBL" id="GMT35449.1"/>
    </source>
</evidence>
<dbReference type="AlphaFoldDB" id="A0AAV5WTC4"/>
<protein>
    <submittedName>
        <fullName evidence="2">Uncharacterized protein</fullName>
    </submittedName>
</protein>
<organism evidence="2 3">
    <name type="scientific">Pristionchus fissidentatus</name>
    <dbReference type="NCBI Taxonomy" id="1538716"/>
    <lineage>
        <taxon>Eukaryota</taxon>
        <taxon>Metazoa</taxon>
        <taxon>Ecdysozoa</taxon>
        <taxon>Nematoda</taxon>
        <taxon>Chromadorea</taxon>
        <taxon>Rhabditida</taxon>
        <taxon>Rhabditina</taxon>
        <taxon>Diplogasteromorpha</taxon>
        <taxon>Diplogasteroidea</taxon>
        <taxon>Neodiplogasteridae</taxon>
        <taxon>Pristionchus</taxon>
    </lineage>
</organism>
<feature type="non-terminal residue" evidence="2">
    <location>
        <position position="1"/>
    </location>
</feature>
<comment type="caution">
    <text evidence="2">The sequence shown here is derived from an EMBL/GenBank/DDBJ whole genome shotgun (WGS) entry which is preliminary data.</text>
</comment>
<feature type="compositionally biased region" description="Acidic residues" evidence="1">
    <location>
        <begin position="59"/>
        <end position="75"/>
    </location>
</feature>
<sequence length="128" mass="14006">VPEPSRIIVNSPIERKAAKQPSRQNSFKEPLSDACIASITITGSPHPPIVSPSKSEETTSSEEDFVIIRSEEEEISISMKDSSSSPSIDGDRPSSNSSERSEGQKREVVLDPKNPDSDYCYTLPNKTL</sequence>
<dbReference type="EMBL" id="BTSY01000007">
    <property type="protein sequence ID" value="GMT35449.1"/>
    <property type="molecule type" value="Genomic_DNA"/>
</dbReference>
<gene>
    <name evidence="2" type="ORF">PFISCL1PPCAC_26746</name>
</gene>
<evidence type="ECO:0000256" key="1">
    <source>
        <dbReference type="SAM" id="MobiDB-lite"/>
    </source>
</evidence>
<keyword evidence="3" id="KW-1185">Reference proteome</keyword>
<name>A0AAV5WTC4_9BILA</name>
<accession>A0AAV5WTC4</accession>
<dbReference type="Proteomes" id="UP001432322">
    <property type="component" value="Unassembled WGS sequence"/>
</dbReference>
<proteinExistence type="predicted"/>
<feature type="non-terminal residue" evidence="2">
    <location>
        <position position="128"/>
    </location>
</feature>
<reference evidence="2" key="1">
    <citation type="submission" date="2023-10" db="EMBL/GenBank/DDBJ databases">
        <title>Genome assembly of Pristionchus species.</title>
        <authorList>
            <person name="Yoshida K."/>
            <person name="Sommer R.J."/>
        </authorList>
    </citation>
    <scope>NUCLEOTIDE SEQUENCE</scope>
    <source>
        <strain evidence="2">RS5133</strain>
    </source>
</reference>
<feature type="region of interest" description="Disordered" evidence="1">
    <location>
        <begin position="1"/>
        <end position="128"/>
    </location>
</feature>
<evidence type="ECO:0000313" key="3">
    <source>
        <dbReference type="Proteomes" id="UP001432322"/>
    </source>
</evidence>